<dbReference type="Pfam" id="PF04972">
    <property type="entry name" value="BON"/>
    <property type="match status" value="1"/>
</dbReference>
<organism evidence="2 3">
    <name type="scientific">Candidatus Nitrospira allomarina</name>
    <dbReference type="NCBI Taxonomy" id="3020900"/>
    <lineage>
        <taxon>Bacteria</taxon>
        <taxon>Pseudomonadati</taxon>
        <taxon>Nitrospirota</taxon>
        <taxon>Nitrospiria</taxon>
        <taxon>Nitrospirales</taxon>
        <taxon>Nitrospiraceae</taxon>
        <taxon>Nitrospira</taxon>
    </lineage>
</organism>
<proteinExistence type="predicted"/>
<evidence type="ECO:0000313" key="3">
    <source>
        <dbReference type="Proteomes" id="UP001302719"/>
    </source>
</evidence>
<gene>
    <name evidence="2" type="ORF">PP769_13925</name>
</gene>
<dbReference type="InterPro" id="IPR007055">
    <property type="entry name" value="BON_dom"/>
</dbReference>
<dbReference type="PANTHER" id="PTHR34606">
    <property type="entry name" value="BON DOMAIN-CONTAINING PROTEIN"/>
    <property type="match status" value="1"/>
</dbReference>
<reference evidence="2 3" key="1">
    <citation type="submission" date="2023-01" db="EMBL/GenBank/DDBJ databases">
        <title>Cultivation and genomic characterization of new, ubiquitous marine nitrite-oxidizing bacteria from the Nitrospirales.</title>
        <authorList>
            <person name="Mueller A.J."/>
            <person name="Daebeler A."/>
            <person name="Herbold C.W."/>
            <person name="Kirkegaard R.H."/>
            <person name="Daims H."/>
        </authorList>
    </citation>
    <scope>NUCLEOTIDE SEQUENCE [LARGE SCALE GENOMIC DNA]</scope>
    <source>
        <strain evidence="2 3">VA</strain>
    </source>
</reference>
<protein>
    <submittedName>
        <fullName evidence="2">BON domain-containing protein</fullName>
    </submittedName>
</protein>
<dbReference type="Proteomes" id="UP001302719">
    <property type="component" value="Chromosome"/>
</dbReference>
<dbReference type="InterPro" id="IPR051686">
    <property type="entry name" value="Lipoprotein_DolP"/>
</dbReference>
<dbReference type="InterPro" id="IPR014004">
    <property type="entry name" value="Transpt-assoc_nodulatn_dom_bac"/>
</dbReference>
<name>A0AA96G8E8_9BACT</name>
<accession>A0AA96G8E8</accession>
<dbReference type="KEGG" id="nall:PP769_13925"/>
<dbReference type="PANTHER" id="PTHR34606:SF16">
    <property type="entry name" value="BON DOMAIN-CONTAINING PROTEIN"/>
    <property type="match status" value="1"/>
</dbReference>
<dbReference type="AlphaFoldDB" id="A0AA96G8E8"/>
<keyword evidence="3" id="KW-1185">Reference proteome</keyword>
<dbReference type="RefSeq" id="WP_312641131.1">
    <property type="nucleotide sequence ID" value="NZ_CP116967.1"/>
</dbReference>
<dbReference type="EMBL" id="CP116967">
    <property type="protein sequence ID" value="WNM57068.1"/>
    <property type="molecule type" value="Genomic_DNA"/>
</dbReference>
<dbReference type="SMART" id="SM00749">
    <property type="entry name" value="BON"/>
    <property type="match status" value="1"/>
</dbReference>
<evidence type="ECO:0000259" key="1">
    <source>
        <dbReference type="PROSITE" id="PS50914"/>
    </source>
</evidence>
<dbReference type="PROSITE" id="PS50914">
    <property type="entry name" value="BON"/>
    <property type="match status" value="1"/>
</dbReference>
<dbReference type="Gene3D" id="3.30.1340.30">
    <property type="match status" value="1"/>
</dbReference>
<dbReference type="PROSITE" id="PS51257">
    <property type="entry name" value="PROKAR_LIPOPROTEIN"/>
    <property type="match status" value="1"/>
</dbReference>
<feature type="domain" description="BON" evidence="1">
    <location>
        <begin position="36"/>
        <end position="103"/>
    </location>
</feature>
<evidence type="ECO:0000313" key="2">
    <source>
        <dbReference type="EMBL" id="WNM57068.1"/>
    </source>
</evidence>
<sequence>MKYSQDLRMVACLFFVLLMVGCAGGPQSESFGEHIDDSVITTKVKSALLSDPEVSGMDINVTTFKGRVQLNGLVNDAQQIEQAAQLARRVGGVRAVENNLSIK</sequence>